<sequence length="22" mass="2570">MPPLFAARHLRELALVIDECQF</sequence>
<protein>
    <submittedName>
        <fullName evidence="1">Uncharacterized protein</fullName>
    </submittedName>
</protein>
<evidence type="ECO:0000313" key="2">
    <source>
        <dbReference type="Proteomes" id="UP000018291"/>
    </source>
</evidence>
<organism evidence="1 2">
    <name type="scientific">Candidatus Neomicrothrix parvicella RN1</name>
    <dbReference type="NCBI Taxonomy" id="1229780"/>
    <lineage>
        <taxon>Bacteria</taxon>
        <taxon>Bacillati</taxon>
        <taxon>Actinomycetota</taxon>
        <taxon>Acidimicrobiia</taxon>
        <taxon>Acidimicrobiales</taxon>
        <taxon>Microthrixaceae</taxon>
        <taxon>Candidatus Neomicrothrix</taxon>
    </lineage>
</organism>
<comment type="caution">
    <text evidence="1">The sequence shown here is derived from an EMBL/GenBank/DDBJ whole genome shotgun (WGS) entry which is preliminary data.</text>
</comment>
<keyword evidence="2" id="KW-1185">Reference proteome</keyword>
<dbReference type="EMBL" id="CANL01000005">
    <property type="protein sequence ID" value="CCM62479.1"/>
    <property type="molecule type" value="Genomic_DNA"/>
</dbReference>
<evidence type="ECO:0000313" key="1">
    <source>
        <dbReference type="EMBL" id="CCM62479.1"/>
    </source>
</evidence>
<reference evidence="1 2" key="1">
    <citation type="journal article" date="2013" name="ISME J.">
        <title>Metabolic model for the filamentous 'Candidatus Microthrix parvicella' based on genomic and metagenomic analyses.</title>
        <authorList>
            <person name="Jon McIlroy S."/>
            <person name="Kristiansen R."/>
            <person name="Albertsen M."/>
            <person name="Michael Karst S."/>
            <person name="Rossetti S."/>
            <person name="Lund Nielsen J."/>
            <person name="Tandoi V."/>
            <person name="James Seviour R."/>
            <person name="Nielsen P.H."/>
        </authorList>
    </citation>
    <scope>NUCLEOTIDE SEQUENCE [LARGE SCALE GENOMIC DNA]</scope>
    <source>
        <strain evidence="1 2">RN1</strain>
    </source>
</reference>
<name>R4YWD8_9ACTN</name>
<dbReference type="Proteomes" id="UP000018291">
    <property type="component" value="Unassembled WGS sequence"/>
</dbReference>
<gene>
    <name evidence="1" type="ORF">BN381_130037</name>
</gene>
<dbReference type="HOGENOM" id="CLU_3424662_0_0_11"/>
<dbReference type="AlphaFoldDB" id="R4YWD8"/>
<accession>R4YWD8</accession>
<proteinExistence type="predicted"/>